<proteinExistence type="predicted"/>
<feature type="transmembrane region" description="Helical" evidence="1">
    <location>
        <begin position="77"/>
        <end position="99"/>
    </location>
</feature>
<accession>A0AAW4NQK9</accession>
<organism evidence="2 3">
    <name type="scientific">Segatella salivae</name>
    <dbReference type="NCBI Taxonomy" id="228604"/>
    <lineage>
        <taxon>Bacteria</taxon>
        <taxon>Pseudomonadati</taxon>
        <taxon>Bacteroidota</taxon>
        <taxon>Bacteroidia</taxon>
        <taxon>Bacteroidales</taxon>
        <taxon>Prevotellaceae</taxon>
        <taxon>Segatella</taxon>
    </lineage>
</organism>
<evidence type="ECO:0008006" key="4">
    <source>
        <dbReference type="Google" id="ProtNLM"/>
    </source>
</evidence>
<name>A0AAW4NQK9_9BACT</name>
<comment type="caution">
    <text evidence="2">The sequence shown here is derived from an EMBL/GenBank/DDBJ whole genome shotgun (WGS) entry which is preliminary data.</text>
</comment>
<dbReference type="RefSeq" id="WP_007135092.1">
    <property type="nucleotide sequence ID" value="NZ_CABKPN010000001.1"/>
</dbReference>
<sequence length="137" mass="15318">MEDKASFTISRNSNLVLAKQPDYIGVSKTDWTRLKRKIKCSKSKTDWWMNVGFTLFGIAGSAFLSLLTLPIDSNSTWVSPTLICIIISSLMIGVLCVFADYREKSFSASNINDVNDIVTEIENSLVRLEANNTDVEE</sequence>
<reference evidence="2" key="1">
    <citation type="submission" date="2021-07" db="EMBL/GenBank/DDBJ databases">
        <title>Genomic diversity and antimicrobial resistance of Prevotella spp. isolated from chronic lung disease airways.</title>
        <authorList>
            <person name="Webb K.A."/>
            <person name="Olagoke O.S."/>
            <person name="Baird T."/>
            <person name="Neill J."/>
            <person name="Pham A."/>
            <person name="Wells T.J."/>
            <person name="Ramsay K.A."/>
            <person name="Bell S.C."/>
            <person name="Sarovich D.S."/>
            <person name="Price E.P."/>
        </authorList>
    </citation>
    <scope>NUCLEOTIDE SEQUENCE</scope>
    <source>
        <strain evidence="2">SCHI0047.S.3</strain>
    </source>
</reference>
<dbReference type="Proteomes" id="UP001196873">
    <property type="component" value="Unassembled WGS sequence"/>
</dbReference>
<dbReference type="EMBL" id="JAHXRF010000004">
    <property type="protein sequence ID" value="MBW4865153.1"/>
    <property type="molecule type" value="Genomic_DNA"/>
</dbReference>
<keyword evidence="1" id="KW-0472">Membrane</keyword>
<gene>
    <name evidence="2" type="ORF">KZY68_03760</name>
</gene>
<evidence type="ECO:0000313" key="3">
    <source>
        <dbReference type="Proteomes" id="UP001196873"/>
    </source>
</evidence>
<dbReference type="AlphaFoldDB" id="A0AAW4NQK9"/>
<evidence type="ECO:0000256" key="1">
    <source>
        <dbReference type="SAM" id="Phobius"/>
    </source>
</evidence>
<keyword evidence="1" id="KW-0812">Transmembrane</keyword>
<protein>
    <recommendedName>
        <fullName evidence="4">SMODS and SLOG-associating 2TM effector domain-containing protein</fullName>
    </recommendedName>
</protein>
<feature type="transmembrane region" description="Helical" evidence="1">
    <location>
        <begin position="47"/>
        <end position="71"/>
    </location>
</feature>
<evidence type="ECO:0000313" key="2">
    <source>
        <dbReference type="EMBL" id="MBW4865153.1"/>
    </source>
</evidence>
<keyword evidence="1" id="KW-1133">Transmembrane helix</keyword>